<dbReference type="PROSITE" id="PS50088">
    <property type="entry name" value="ANK_REPEAT"/>
    <property type="match status" value="1"/>
</dbReference>
<dbReference type="Pfam" id="PF12796">
    <property type="entry name" value="Ank_2"/>
    <property type="match status" value="1"/>
</dbReference>
<keyword evidence="1" id="KW-0040">ANK repeat</keyword>
<evidence type="ECO:0000313" key="4">
    <source>
        <dbReference type="Proteomes" id="UP000225706"/>
    </source>
</evidence>
<keyword evidence="4" id="KW-1185">Reference proteome</keyword>
<organism evidence="3 4">
    <name type="scientific">Stylophora pistillata</name>
    <name type="common">Smooth cauliflower coral</name>
    <dbReference type="NCBI Taxonomy" id="50429"/>
    <lineage>
        <taxon>Eukaryota</taxon>
        <taxon>Metazoa</taxon>
        <taxon>Cnidaria</taxon>
        <taxon>Anthozoa</taxon>
        <taxon>Hexacorallia</taxon>
        <taxon>Scleractinia</taxon>
        <taxon>Astrocoeniina</taxon>
        <taxon>Pocilloporidae</taxon>
        <taxon>Stylophora</taxon>
    </lineage>
</organism>
<reference evidence="4" key="1">
    <citation type="journal article" date="2017" name="bioRxiv">
        <title>Comparative analysis of the genomes of Stylophora pistillata and Acropora digitifera provides evidence for extensive differences between species of corals.</title>
        <authorList>
            <person name="Voolstra C.R."/>
            <person name="Li Y."/>
            <person name="Liew Y.J."/>
            <person name="Baumgarten S."/>
            <person name="Zoccola D."/>
            <person name="Flot J.-F."/>
            <person name="Tambutte S."/>
            <person name="Allemand D."/>
            <person name="Aranda M."/>
        </authorList>
    </citation>
    <scope>NUCLEOTIDE SEQUENCE [LARGE SCALE GENOMIC DNA]</scope>
</reference>
<feature type="region of interest" description="Disordered" evidence="2">
    <location>
        <begin position="26"/>
        <end position="61"/>
    </location>
</feature>
<dbReference type="SUPFAM" id="SSF48403">
    <property type="entry name" value="Ankyrin repeat"/>
    <property type="match status" value="1"/>
</dbReference>
<dbReference type="OrthoDB" id="5314041at2759"/>
<dbReference type="STRING" id="50429.A0A2B4SMS2"/>
<feature type="repeat" description="ANK" evidence="1">
    <location>
        <begin position="99"/>
        <end position="124"/>
    </location>
</feature>
<gene>
    <name evidence="3" type="primary">PPP1R12A</name>
    <name evidence="3" type="ORF">AWC38_SpisGene4536</name>
</gene>
<protein>
    <submittedName>
        <fullName evidence="3">Protein phosphatase 1 regulatory subunit 12A</fullName>
    </submittedName>
</protein>
<dbReference type="InterPro" id="IPR036770">
    <property type="entry name" value="Ankyrin_rpt-contain_sf"/>
</dbReference>
<proteinExistence type="predicted"/>
<dbReference type="Proteomes" id="UP000225706">
    <property type="component" value="Unassembled WGS sequence"/>
</dbReference>
<dbReference type="PROSITE" id="PS50297">
    <property type="entry name" value="ANK_REP_REGION"/>
    <property type="match status" value="1"/>
</dbReference>
<dbReference type="PANTHER" id="PTHR46899:SF3">
    <property type="entry name" value="PROTEIN PHOSPHATASE 1 REGULATORY SUBUNIT 27"/>
    <property type="match status" value="1"/>
</dbReference>
<dbReference type="EMBL" id="LSMT01000047">
    <property type="protein sequence ID" value="PFX30666.1"/>
    <property type="molecule type" value="Genomic_DNA"/>
</dbReference>
<comment type="caution">
    <text evidence="3">The sequence shown here is derived from an EMBL/GenBank/DDBJ whole genome shotgun (WGS) entry which is preliminary data.</text>
</comment>
<evidence type="ECO:0000256" key="2">
    <source>
        <dbReference type="SAM" id="MobiDB-lite"/>
    </source>
</evidence>
<evidence type="ECO:0000256" key="1">
    <source>
        <dbReference type="PROSITE-ProRule" id="PRU00023"/>
    </source>
</evidence>
<accession>A0A2B4SMS2</accession>
<dbReference type="SMART" id="SM00248">
    <property type="entry name" value="ANK"/>
    <property type="match status" value="2"/>
</dbReference>
<evidence type="ECO:0000313" key="3">
    <source>
        <dbReference type="EMBL" id="PFX30666.1"/>
    </source>
</evidence>
<dbReference type="Gene3D" id="1.25.40.20">
    <property type="entry name" value="Ankyrin repeat-containing domain"/>
    <property type="match status" value="1"/>
</dbReference>
<dbReference type="InterPro" id="IPR053080">
    <property type="entry name" value="PP1_regulatory_subunit_27"/>
</dbReference>
<dbReference type="InterPro" id="IPR002110">
    <property type="entry name" value="Ankyrin_rpt"/>
</dbReference>
<dbReference type="AlphaFoldDB" id="A0A2B4SMS2"/>
<name>A0A2B4SMS2_STYPI</name>
<dbReference type="PANTHER" id="PTHR46899">
    <property type="entry name" value="PROTEIN PHOSPHATASE 1 REGULATORY SUBUNIT 27"/>
    <property type="match status" value="1"/>
</dbReference>
<sequence>MGDHDKRLSRSEMSLIFKPEIERRSYERPKVEQDLAISKRSPSKSDPPTIHIEDHDEPVTDSDLDGLPRIHRAVSDGNLVWLKELVEIGGEDVNALDQEGWPPLYTAIKKGKLECAAYLLKKGATDFYDRQHAEYQKRLVAVSNDFARNKANSSYVATYWR</sequence>